<dbReference type="EMBL" id="QGKY02001250">
    <property type="protein sequence ID" value="KAF2561901.1"/>
    <property type="molecule type" value="Genomic_DNA"/>
</dbReference>
<accession>A0A8S9HS96</accession>
<name>A0A8S9HS96_BRACR</name>
<evidence type="ECO:0000313" key="2">
    <source>
        <dbReference type="EMBL" id="KAF2599879.1"/>
    </source>
</evidence>
<protein>
    <submittedName>
        <fullName evidence="1">Uncharacterized protein</fullName>
    </submittedName>
</protein>
<gene>
    <name evidence="2" type="ORF">F2Q68_00012065</name>
    <name evidence="1" type="ORF">F2Q70_00018555</name>
</gene>
<reference evidence="1" key="1">
    <citation type="submission" date="2019-12" db="EMBL/GenBank/DDBJ databases">
        <title>Genome sequencing and annotation of Brassica cretica.</title>
        <authorList>
            <person name="Studholme D.J."/>
            <person name="Sarris P.F."/>
        </authorList>
    </citation>
    <scope>NUCLEOTIDE SEQUENCE</scope>
    <source>
        <strain evidence="2">PFS-001/15</strain>
        <strain evidence="1">PFS-102/07</strain>
        <tissue evidence="1">Leaf</tissue>
    </source>
</reference>
<dbReference type="AlphaFoldDB" id="A0A8S9HS96"/>
<comment type="caution">
    <text evidence="1">The sequence shown here is derived from an EMBL/GenBank/DDBJ whole genome shotgun (WGS) entry which is preliminary data.</text>
</comment>
<dbReference type="EMBL" id="QGKW02000717">
    <property type="protein sequence ID" value="KAF2599879.1"/>
    <property type="molecule type" value="Genomic_DNA"/>
</dbReference>
<evidence type="ECO:0000313" key="1">
    <source>
        <dbReference type="EMBL" id="KAF2561901.1"/>
    </source>
</evidence>
<dbReference type="Proteomes" id="UP000712281">
    <property type="component" value="Unassembled WGS sequence"/>
</dbReference>
<organism evidence="1">
    <name type="scientific">Brassica cretica</name>
    <name type="common">Mustard</name>
    <dbReference type="NCBI Taxonomy" id="69181"/>
    <lineage>
        <taxon>Eukaryota</taxon>
        <taxon>Viridiplantae</taxon>
        <taxon>Streptophyta</taxon>
        <taxon>Embryophyta</taxon>
        <taxon>Tracheophyta</taxon>
        <taxon>Spermatophyta</taxon>
        <taxon>Magnoliopsida</taxon>
        <taxon>eudicotyledons</taxon>
        <taxon>Gunneridae</taxon>
        <taxon>Pentapetalae</taxon>
        <taxon>rosids</taxon>
        <taxon>malvids</taxon>
        <taxon>Brassicales</taxon>
        <taxon>Brassicaceae</taxon>
        <taxon>Brassiceae</taxon>
        <taxon>Brassica</taxon>
    </lineage>
</organism>
<proteinExistence type="predicted"/>
<sequence length="80" mass="9038">MFDSSLVQKTVFSNFFILTCTLSYTRTGSALTLIEPATHKTYTKARLREPSLAEEGVDYINSHKADRKNWLVVPPLFLAS</sequence>